<reference evidence="2" key="1">
    <citation type="submission" date="2016-10" db="EMBL/GenBank/DDBJ databases">
        <authorList>
            <person name="de Groot N.N."/>
        </authorList>
    </citation>
    <scope>NUCLEOTIDE SEQUENCE</scope>
</reference>
<keyword evidence="1" id="KW-1133">Transmembrane helix</keyword>
<dbReference type="NCBIfam" id="TIGR02532">
    <property type="entry name" value="IV_pilin_GFxxxE"/>
    <property type="match status" value="1"/>
</dbReference>
<keyword evidence="1" id="KW-0472">Membrane</keyword>
<protein>
    <recommendedName>
        <fullName evidence="3">Prepilin-type N-terminal cleavage/methylation domain-containing protein</fullName>
    </recommendedName>
</protein>
<feature type="transmembrane region" description="Helical" evidence="1">
    <location>
        <begin position="12"/>
        <end position="32"/>
    </location>
</feature>
<keyword evidence="1" id="KW-0812">Transmembrane</keyword>
<name>A0A1W1BRR0_9ZZZZ</name>
<evidence type="ECO:0000256" key="1">
    <source>
        <dbReference type="SAM" id="Phobius"/>
    </source>
</evidence>
<organism evidence="2">
    <name type="scientific">hydrothermal vent metagenome</name>
    <dbReference type="NCBI Taxonomy" id="652676"/>
    <lineage>
        <taxon>unclassified sequences</taxon>
        <taxon>metagenomes</taxon>
        <taxon>ecological metagenomes</taxon>
    </lineage>
</organism>
<sequence length="178" mass="20916">MKHYLRKGFTLIELLIVIFIISMVYFLGFHGIELDKKKPKVLTPLNLKENIVKNKWFNGHATLLCTDKCSSCYLRQDLSSPFHAYSNPINLKNLQVYTLDTDDNLIPVEYERFHNKKICLKMDFYDNGSSTQIILKQDKDIYFLPAFFGKAKHFDSLNAAKEYWLKNNDLITDRGNFY</sequence>
<proteinExistence type="predicted"/>
<dbReference type="AlphaFoldDB" id="A0A1W1BRR0"/>
<dbReference type="EMBL" id="FPHI01000012">
    <property type="protein sequence ID" value="SFV56206.1"/>
    <property type="molecule type" value="Genomic_DNA"/>
</dbReference>
<evidence type="ECO:0008006" key="3">
    <source>
        <dbReference type="Google" id="ProtNLM"/>
    </source>
</evidence>
<dbReference type="Pfam" id="PF07963">
    <property type="entry name" value="N_methyl"/>
    <property type="match status" value="1"/>
</dbReference>
<dbReference type="InterPro" id="IPR012902">
    <property type="entry name" value="N_methyl_site"/>
</dbReference>
<evidence type="ECO:0000313" key="2">
    <source>
        <dbReference type="EMBL" id="SFV56206.1"/>
    </source>
</evidence>
<accession>A0A1W1BRR0</accession>
<gene>
    <name evidence="2" type="ORF">MNB_SV-3-171</name>
</gene>